<feature type="coiled-coil region" evidence="1">
    <location>
        <begin position="357"/>
        <end position="420"/>
    </location>
</feature>
<evidence type="ECO:0000313" key="3">
    <source>
        <dbReference type="EMBL" id="PWN87317.1"/>
    </source>
</evidence>
<dbReference type="GeneID" id="37042043"/>
<keyword evidence="1" id="KW-0175">Coiled coil</keyword>
<dbReference type="InParanoid" id="A0A316YCY0"/>
<dbReference type="Proteomes" id="UP000245768">
    <property type="component" value="Unassembled WGS sequence"/>
</dbReference>
<feature type="region of interest" description="Disordered" evidence="2">
    <location>
        <begin position="260"/>
        <end position="279"/>
    </location>
</feature>
<keyword evidence="4" id="KW-1185">Reference proteome</keyword>
<protein>
    <submittedName>
        <fullName evidence="3">Uncharacterized protein</fullName>
    </submittedName>
</protein>
<name>A0A316YCY0_9BASI</name>
<feature type="compositionally biased region" description="Polar residues" evidence="2">
    <location>
        <begin position="260"/>
        <end position="278"/>
    </location>
</feature>
<sequence length="463" mass="50422">MRGSSTVPLVLPALVLALVARWVIALCYCGSLLNLMRAFPSTGALPVILPSHGPTVTVVHALEGASYVPTDPARVFIVTDERSKSQDGGTVPNLEEHASKYDQLFTDAHLHAESDKPVEIDSGASGEVVVFSKLMNAADLSSRSARKARGAAGDRVVNEELLAGDYSSPRSASIDGHTGVTVYEGGSVTQSMLGEQKVGSKSAGAGFVELGKPDSIIKEGRLFRGADDEVDSLGDKVKNLLNAKVVNAWKSLAQAGELDSSSSAQQRVVTGSTQSKNRPFQKRMNNKVTEPLLHNLRLWSKSEKKKRIKIANEVVNDMRKTIANLPFTEEQLVLMNALLEFAKQTRSIQKKFPAYIWHLKEEQKAELKNRLEGLRDNVHGYLRDNAEGFATMGIDVQDVFANVEEKIKQIKEDIMKKMAEEMAEAMRSNASSSSSTTATGNEDLSAQEIVLALIEIFSKLKAK</sequence>
<evidence type="ECO:0000313" key="4">
    <source>
        <dbReference type="Proteomes" id="UP000245768"/>
    </source>
</evidence>
<evidence type="ECO:0000256" key="1">
    <source>
        <dbReference type="SAM" id="Coils"/>
    </source>
</evidence>
<accession>A0A316YCY0</accession>
<dbReference type="AlphaFoldDB" id="A0A316YCY0"/>
<proteinExistence type="predicted"/>
<gene>
    <name evidence="3" type="ORF">FA10DRAFT_262487</name>
</gene>
<organism evidence="3 4">
    <name type="scientific">Acaromyces ingoldii</name>
    <dbReference type="NCBI Taxonomy" id="215250"/>
    <lineage>
        <taxon>Eukaryota</taxon>
        <taxon>Fungi</taxon>
        <taxon>Dikarya</taxon>
        <taxon>Basidiomycota</taxon>
        <taxon>Ustilaginomycotina</taxon>
        <taxon>Exobasidiomycetes</taxon>
        <taxon>Exobasidiales</taxon>
        <taxon>Cryptobasidiaceae</taxon>
        <taxon>Acaromyces</taxon>
    </lineage>
</organism>
<reference evidence="3" key="1">
    <citation type="journal article" date="2018" name="Mol. Biol. Evol.">
        <title>Broad Genomic Sampling Reveals a Smut Pathogenic Ancestry of the Fungal Clade Ustilaginomycotina.</title>
        <authorList>
            <person name="Kijpornyongpan T."/>
            <person name="Mondo S.J."/>
            <person name="Barry K."/>
            <person name="Sandor L."/>
            <person name="Lee J."/>
            <person name="Lipzen A."/>
            <person name="Pangilinan J."/>
            <person name="LaButti K."/>
            <person name="Hainaut M."/>
            <person name="Henrissat B."/>
            <person name="Grigoriev I.V."/>
            <person name="Spatafora J.W."/>
            <person name="Aime M.C."/>
        </authorList>
    </citation>
    <scope>NUCLEOTIDE SEQUENCE [LARGE SCALE GENOMIC DNA]</scope>
    <source>
        <strain evidence="3">MCA 4198</strain>
    </source>
</reference>
<dbReference type="EMBL" id="KZ819640">
    <property type="protein sequence ID" value="PWN87317.1"/>
    <property type="molecule type" value="Genomic_DNA"/>
</dbReference>
<dbReference type="RefSeq" id="XP_025374515.1">
    <property type="nucleotide sequence ID" value="XM_025520127.1"/>
</dbReference>
<evidence type="ECO:0000256" key="2">
    <source>
        <dbReference type="SAM" id="MobiDB-lite"/>
    </source>
</evidence>